<feature type="region of interest" description="Disordered" evidence="3">
    <location>
        <begin position="338"/>
        <end position="477"/>
    </location>
</feature>
<evidence type="ECO:0000313" key="5">
    <source>
        <dbReference type="Proteomes" id="UP001153365"/>
    </source>
</evidence>
<comment type="subcellular location">
    <subcellularLocation>
        <location evidence="1">Nucleus</location>
    </subcellularLocation>
</comment>
<comment type="caution">
    <text evidence="4">The sequence shown here is derived from an EMBL/GenBank/DDBJ whole genome shotgun (WGS) entry which is preliminary data.</text>
</comment>
<feature type="compositionally biased region" description="Polar residues" evidence="3">
    <location>
        <begin position="36"/>
        <end position="47"/>
    </location>
</feature>
<sequence length="719" mass="77216">MSVAANPILNVHKRRRSDGSLDLSSSSPTQAHSHSNGGIESNSSSKAVNPPSELRPTERTMSSSNSTVSNTSHYGFNPTDSARSTNQTPASNAPASDSANHLPASNGAGGTEASGTSGGSPRSSPGDCNHLSLDSLPKPKLAMDTDQGFLFEWWTIFWDVFRAKTGRGSAPAQPAQLYAQTVAAASIGMSADGGGITKSRRDALGILALPSPLDLQKGHLNERIQQQYTLLNPNIYGSHPTDLTPAGPVRLSPHHQLHPKHALLAEHTARQHHLQRLQHQQQLQQQHQQAAIARQRMQQRQQEAQLHQQVFQQHQSPQMHQVYPEPYAAQRQISVNGRRPGVMNNVPQEQLNGLVPHPPAQHGSPLNPHPQPFRASRPPSRSGATHAPSPFGTANHLQSHPLPPREPSRGSNQANSPANQNNPRTPSLSQPSSNLQAAVLPANRRGSPTPTTSADEQDRKKRRLNEQTSPSNSGLRQEQFALQSQLALFCKRLHFYKEFKQTQSPVQSSPIYNVHPGQKAVASPSPTKDIESSMPPPAVARSHSQTSTPQAVGAFNKPSDSQLSFQPSNMSFLPNSQANTPDTDKESSIFVAETGSGGEKSDSTKAGEAGAQSEGKGKDENIWQAGSACSNQKMSTNGGHNGVSNPSPPALATAPSQPTSSEDLPAINSDSMEHLFSTDGVAFDLDATLFEAFINFDQSTGKFLLTIDLSLQKFPLSNA</sequence>
<keyword evidence="5" id="KW-1185">Reference proteome</keyword>
<keyword evidence="2" id="KW-0539">Nucleus</keyword>
<dbReference type="AlphaFoldDB" id="A0AAV0AIN6"/>
<dbReference type="PANTHER" id="PTHR45093">
    <property type="entry name" value="TRANSCRIPTION ACTIVATOR MSS11"/>
    <property type="match status" value="1"/>
</dbReference>
<gene>
    <name evidence="4" type="ORF">PPACK8108_LOCUS1311</name>
</gene>
<accession>A0AAV0AIN6</accession>
<feature type="compositionally biased region" description="Polar residues" evidence="3">
    <location>
        <begin position="78"/>
        <end position="88"/>
    </location>
</feature>
<evidence type="ECO:0000256" key="2">
    <source>
        <dbReference type="ARBA" id="ARBA00023242"/>
    </source>
</evidence>
<feature type="region of interest" description="Disordered" evidence="3">
    <location>
        <begin position="503"/>
        <end position="667"/>
    </location>
</feature>
<feature type="compositionally biased region" description="Low complexity" evidence="3">
    <location>
        <begin position="20"/>
        <end position="35"/>
    </location>
</feature>
<feature type="compositionally biased region" description="Low complexity" evidence="3">
    <location>
        <begin position="411"/>
        <end position="423"/>
    </location>
</feature>
<reference evidence="4" key="1">
    <citation type="submission" date="2022-06" db="EMBL/GenBank/DDBJ databases">
        <authorList>
            <consortium name="SYNGENTA / RWTH Aachen University"/>
        </authorList>
    </citation>
    <scope>NUCLEOTIDE SEQUENCE</scope>
</reference>
<proteinExistence type="predicted"/>
<name>A0AAV0AIN6_PHAPC</name>
<feature type="compositionally biased region" description="Polar residues" evidence="3">
    <location>
        <begin position="424"/>
        <end position="436"/>
    </location>
</feature>
<feature type="compositionally biased region" description="Low complexity" evidence="3">
    <location>
        <begin position="89"/>
        <end position="106"/>
    </location>
</feature>
<feature type="compositionally biased region" description="Polar residues" evidence="3">
    <location>
        <begin position="627"/>
        <end position="645"/>
    </location>
</feature>
<evidence type="ECO:0000313" key="4">
    <source>
        <dbReference type="EMBL" id="CAH7666944.1"/>
    </source>
</evidence>
<feature type="compositionally biased region" description="Gly residues" evidence="3">
    <location>
        <begin position="107"/>
        <end position="118"/>
    </location>
</feature>
<protein>
    <submittedName>
        <fullName evidence="4">Expressed protein</fullName>
    </submittedName>
</protein>
<feature type="region of interest" description="Disordered" evidence="3">
    <location>
        <begin position="1"/>
        <end position="131"/>
    </location>
</feature>
<dbReference type="GO" id="GO:0005634">
    <property type="term" value="C:nucleus"/>
    <property type="evidence" value="ECO:0007669"/>
    <property type="project" value="UniProtKB-SubCell"/>
</dbReference>
<feature type="compositionally biased region" description="Polar residues" evidence="3">
    <location>
        <begin position="558"/>
        <end position="581"/>
    </location>
</feature>
<organism evidence="4 5">
    <name type="scientific">Phakopsora pachyrhizi</name>
    <name type="common">Asian soybean rust disease fungus</name>
    <dbReference type="NCBI Taxonomy" id="170000"/>
    <lineage>
        <taxon>Eukaryota</taxon>
        <taxon>Fungi</taxon>
        <taxon>Dikarya</taxon>
        <taxon>Basidiomycota</taxon>
        <taxon>Pucciniomycotina</taxon>
        <taxon>Pucciniomycetes</taxon>
        <taxon>Pucciniales</taxon>
        <taxon>Phakopsoraceae</taxon>
        <taxon>Phakopsora</taxon>
    </lineage>
</organism>
<dbReference type="EMBL" id="CALTRL010000177">
    <property type="protein sequence ID" value="CAH7666944.1"/>
    <property type="molecule type" value="Genomic_DNA"/>
</dbReference>
<dbReference type="PANTHER" id="PTHR45093:SF2">
    <property type="entry name" value="LISH DOMAIN-CONTAINING PROTEIN"/>
    <property type="match status" value="1"/>
</dbReference>
<evidence type="ECO:0000256" key="1">
    <source>
        <dbReference type="ARBA" id="ARBA00004123"/>
    </source>
</evidence>
<feature type="compositionally biased region" description="Low complexity" evidence="3">
    <location>
        <begin position="62"/>
        <end position="72"/>
    </location>
</feature>
<feature type="compositionally biased region" description="Polar residues" evidence="3">
    <location>
        <begin position="466"/>
        <end position="477"/>
    </location>
</feature>
<dbReference type="Proteomes" id="UP001153365">
    <property type="component" value="Unassembled WGS sequence"/>
</dbReference>
<evidence type="ECO:0000256" key="3">
    <source>
        <dbReference type="SAM" id="MobiDB-lite"/>
    </source>
</evidence>